<dbReference type="Gene3D" id="3.40.50.12230">
    <property type="match status" value="1"/>
</dbReference>
<dbReference type="FunFam" id="3.40.50.12230:FF:000001">
    <property type="entry name" value="Methionyl-tRNA formyltransferase"/>
    <property type="match status" value="1"/>
</dbReference>
<evidence type="ECO:0000256" key="5">
    <source>
        <dbReference type="HAMAP-Rule" id="MF_00182"/>
    </source>
</evidence>
<evidence type="ECO:0000259" key="7">
    <source>
        <dbReference type="Pfam" id="PF02911"/>
    </source>
</evidence>
<dbReference type="RefSeq" id="WP_013485979.1">
    <property type="nucleotide sequence ID" value="NC_014828.1"/>
</dbReference>
<dbReference type="CDD" id="cd08704">
    <property type="entry name" value="Met_tRNA_FMT_C"/>
    <property type="match status" value="1"/>
</dbReference>
<organism evidence="8 9">
    <name type="scientific">Ethanoligenens harbinense (strain DSM 18485 / JCM 12961 / CGMCC 1.5033 / YUAN-3)</name>
    <dbReference type="NCBI Taxonomy" id="663278"/>
    <lineage>
        <taxon>Bacteria</taxon>
        <taxon>Bacillati</taxon>
        <taxon>Bacillota</taxon>
        <taxon>Clostridia</taxon>
        <taxon>Eubacteriales</taxon>
        <taxon>Oscillospiraceae</taxon>
        <taxon>Ethanoligenens</taxon>
    </lineage>
</organism>
<evidence type="ECO:0000256" key="1">
    <source>
        <dbReference type="ARBA" id="ARBA00010699"/>
    </source>
</evidence>
<evidence type="ECO:0000313" key="8">
    <source>
        <dbReference type="EMBL" id="ADU27631.1"/>
    </source>
</evidence>
<keyword evidence="4 5" id="KW-0648">Protein biosynthesis</keyword>
<evidence type="ECO:0000259" key="6">
    <source>
        <dbReference type="Pfam" id="PF00551"/>
    </source>
</evidence>
<dbReference type="Proteomes" id="UP000001551">
    <property type="component" value="Chromosome"/>
</dbReference>
<dbReference type="SUPFAM" id="SSF53328">
    <property type="entry name" value="Formyltransferase"/>
    <property type="match status" value="1"/>
</dbReference>
<dbReference type="STRING" id="663278.Ethha_2114"/>
<comment type="function">
    <text evidence="5">Attaches a formyl group to the free amino group of methionyl-tRNA(fMet). The formyl group appears to play a dual role in the initiator identity of N-formylmethionyl-tRNA by promoting its recognition by IF2 and preventing the misappropriation of this tRNA by the elongation apparatus.</text>
</comment>
<gene>
    <name evidence="5" type="primary">fmt</name>
    <name evidence="8" type="ordered locus">Ethha_2114</name>
</gene>
<dbReference type="InterPro" id="IPR044135">
    <property type="entry name" value="Met-tRNA-FMT_C"/>
</dbReference>
<dbReference type="eggNOG" id="COG0223">
    <property type="taxonomic scope" value="Bacteria"/>
</dbReference>
<reference evidence="8 9" key="1">
    <citation type="submission" date="2010-12" db="EMBL/GenBank/DDBJ databases">
        <title>Complete sequence of Ethanoligenens harbinense YUAN-3.</title>
        <authorList>
            <person name="Lucas S."/>
            <person name="Copeland A."/>
            <person name="Lapidus A."/>
            <person name="Cheng J.-F."/>
            <person name="Bruce D."/>
            <person name="Goodwin L."/>
            <person name="Pitluck S."/>
            <person name="Chertkov O."/>
            <person name="Misra M."/>
            <person name="Detter J.C."/>
            <person name="Han C."/>
            <person name="Tapia R."/>
            <person name="Land M."/>
            <person name="Hauser L."/>
            <person name="Jeffries C."/>
            <person name="Kyrpides N."/>
            <person name="Ivanova N."/>
            <person name="Mikhailova N."/>
            <person name="Wang A."/>
            <person name="Mouttaki H."/>
            <person name="He Z."/>
            <person name="Zhou J."/>
            <person name="Hemme C.L."/>
            <person name="Woyke T."/>
        </authorList>
    </citation>
    <scope>NUCLEOTIDE SEQUENCE [LARGE SCALE GENOMIC DNA]</scope>
    <source>
        <strain evidence="9">DSM 18485 / JCM 12961 / CGMCC 1.5033 / YUAN-3</strain>
    </source>
</reference>
<dbReference type="GO" id="GO:0004479">
    <property type="term" value="F:methionyl-tRNA formyltransferase activity"/>
    <property type="evidence" value="ECO:0007669"/>
    <property type="project" value="UniProtKB-UniRule"/>
</dbReference>
<dbReference type="GO" id="GO:0005829">
    <property type="term" value="C:cytosol"/>
    <property type="evidence" value="ECO:0007669"/>
    <property type="project" value="TreeGrafter"/>
</dbReference>
<dbReference type="PANTHER" id="PTHR11138">
    <property type="entry name" value="METHIONYL-TRNA FORMYLTRANSFERASE"/>
    <property type="match status" value="1"/>
</dbReference>
<dbReference type="InterPro" id="IPR036477">
    <property type="entry name" value="Formyl_transf_N_sf"/>
</dbReference>
<name>E6U3N1_ETHHY</name>
<evidence type="ECO:0000256" key="3">
    <source>
        <dbReference type="ARBA" id="ARBA00022679"/>
    </source>
</evidence>
<dbReference type="EC" id="2.1.2.9" evidence="2 5"/>
<evidence type="ECO:0000256" key="2">
    <source>
        <dbReference type="ARBA" id="ARBA00012261"/>
    </source>
</evidence>
<feature type="domain" description="Formyl transferase N-terminal" evidence="6">
    <location>
        <begin position="1"/>
        <end position="178"/>
    </location>
</feature>
<evidence type="ECO:0000256" key="4">
    <source>
        <dbReference type="ARBA" id="ARBA00022917"/>
    </source>
</evidence>
<dbReference type="EMBL" id="CP002400">
    <property type="protein sequence ID" value="ADU27631.1"/>
    <property type="molecule type" value="Genomic_DNA"/>
</dbReference>
<feature type="domain" description="Formyl transferase C-terminal" evidence="7">
    <location>
        <begin position="203"/>
        <end position="299"/>
    </location>
</feature>
<dbReference type="HAMAP" id="MF_00182">
    <property type="entry name" value="Formyl_trans"/>
    <property type="match status" value="1"/>
</dbReference>
<dbReference type="HOGENOM" id="CLU_033347_1_1_9"/>
<dbReference type="SUPFAM" id="SSF50486">
    <property type="entry name" value="FMT C-terminal domain-like"/>
    <property type="match status" value="1"/>
</dbReference>
<dbReference type="InterPro" id="IPR005794">
    <property type="entry name" value="Fmt"/>
</dbReference>
<dbReference type="KEGG" id="eha:Ethha_2114"/>
<dbReference type="AlphaFoldDB" id="E6U3N1"/>
<dbReference type="InterPro" id="IPR041711">
    <property type="entry name" value="Met-tRNA-FMT_N"/>
</dbReference>
<comment type="similarity">
    <text evidence="1 5">Belongs to the Fmt family.</text>
</comment>
<keyword evidence="3 5" id="KW-0808">Transferase</keyword>
<comment type="catalytic activity">
    <reaction evidence="5">
        <text>L-methionyl-tRNA(fMet) + (6R)-10-formyltetrahydrofolate = N-formyl-L-methionyl-tRNA(fMet) + (6S)-5,6,7,8-tetrahydrofolate + H(+)</text>
        <dbReference type="Rhea" id="RHEA:24380"/>
        <dbReference type="Rhea" id="RHEA-COMP:9952"/>
        <dbReference type="Rhea" id="RHEA-COMP:9953"/>
        <dbReference type="ChEBI" id="CHEBI:15378"/>
        <dbReference type="ChEBI" id="CHEBI:57453"/>
        <dbReference type="ChEBI" id="CHEBI:78530"/>
        <dbReference type="ChEBI" id="CHEBI:78844"/>
        <dbReference type="ChEBI" id="CHEBI:195366"/>
        <dbReference type="EC" id="2.1.2.9"/>
    </reaction>
</comment>
<dbReference type="PANTHER" id="PTHR11138:SF5">
    <property type="entry name" value="METHIONYL-TRNA FORMYLTRANSFERASE, MITOCHONDRIAL"/>
    <property type="match status" value="1"/>
</dbReference>
<dbReference type="Pfam" id="PF02911">
    <property type="entry name" value="Formyl_trans_C"/>
    <property type="match status" value="1"/>
</dbReference>
<dbReference type="InterPro" id="IPR002376">
    <property type="entry name" value="Formyl_transf_N"/>
</dbReference>
<dbReference type="CDD" id="cd08646">
    <property type="entry name" value="FMT_core_Met-tRNA-FMT_N"/>
    <property type="match status" value="1"/>
</dbReference>
<feature type="binding site" evidence="5">
    <location>
        <begin position="109"/>
        <end position="112"/>
    </location>
    <ligand>
        <name>(6S)-5,6,7,8-tetrahydrofolate</name>
        <dbReference type="ChEBI" id="CHEBI:57453"/>
    </ligand>
</feature>
<dbReference type="InterPro" id="IPR011034">
    <property type="entry name" value="Formyl_transferase-like_C_sf"/>
</dbReference>
<dbReference type="Pfam" id="PF00551">
    <property type="entry name" value="Formyl_trans_N"/>
    <property type="match status" value="1"/>
</dbReference>
<evidence type="ECO:0000313" key="9">
    <source>
        <dbReference type="Proteomes" id="UP000001551"/>
    </source>
</evidence>
<keyword evidence="9" id="KW-1185">Reference proteome</keyword>
<dbReference type="InterPro" id="IPR005793">
    <property type="entry name" value="Formyl_trans_C"/>
</dbReference>
<accession>E6U3N1</accession>
<sequence>MRIVFMGTPAFAVETFRRIVADGHEIGGVFTQPDKPQGRKMRLTPPPVKLAAEEIGAPVFQPATLKDPAVQRTIFNLAPQVIVVVAYGQILPEKVLNIPKLGCINLHASLLPHYRGAAPIQWAVINGERETGVTTMHMAKGLDTGDMILKRTVPIGEDETYGELHDKLMRVGARLVSETLPLLESGNAPREKQDDALATYAPRITHETGLLDFAKSAAAAHNLVRGLSPAPGAYTNFRGKGLKVWSTRLSGVRNGVPGTVFPDGETLEVLCGDGCCVRLLEVQEQGGKRMDVALYLRGHHPLPGERMGV</sequence>
<proteinExistence type="inferred from homology"/>
<protein>
    <recommendedName>
        <fullName evidence="2 5">Methionyl-tRNA formyltransferase</fullName>
        <ecNumber evidence="2 5">2.1.2.9</ecNumber>
    </recommendedName>
</protein>
<dbReference type="NCBIfam" id="TIGR00460">
    <property type="entry name" value="fmt"/>
    <property type="match status" value="1"/>
</dbReference>